<accession>A0AAN9S3S7</accession>
<evidence type="ECO:0000313" key="4">
    <source>
        <dbReference type="Proteomes" id="UP001386955"/>
    </source>
</evidence>
<proteinExistence type="predicted"/>
<dbReference type="Gene3D" id="1.10.246.20">
    <property type="entry name" value="Coactivator CBP, KIX domain"/>
    <property type="match status" value="1"/>
</dbReference>
<evidence type="ECO:0000256" key="2">
    <source>
        <dbReference type="SAM" id="MobiDB-lite"/>
    </source>
</evidence>
<keyword evidence="4" id="KW-1185">Reference proteome</keyword>
<feature type="compositionally biased region" description="Pro residues" evidence="2">
    <location>
        <begin position="140"/>
        <end position="149"/>
    </location>
</feature>
<dbReference type="GO" id="GO:0006355">
    <property type="term" value="P:regulation of DNA-templated transcription"/>
    <property type="evidence" value="ECO:0007669"/>
    <property type="project" value="InterPro"/>
</dbReference>
<reference evidence="3 4" key="1">
    <citation type="submission" date="2024-01" db="EMBL/GenBank/DDBJ databases">
        <title>The genomes of 5 underutilized Papilionoideae crops provide insights into root nodulation and disease resistanc.</title>
        <authorList>
            <person name="Jiang F."/>
        </authorList>
    </citation>
    <scope>NUCLEOTIDE SEQUENCE [LARGE SCALE GENOMIC DNA]</scope>
    <source>
        <strain evidence="3">DUOXIRENSHENG_FW03</strain>
        <tissue evidence="3">Leaves</tissue>
    </source>
</reference>
<keyword evidence="1" id="KW-0539">Nucleus</keyword>
<evidence type="ECO:0000313" key="3">
    <source>
        <dbReference type="EMBL" id="KAK7388667.1"/>
    </source>
</evidence>
<sequence>MPRPGPRPYECVRRAWHSERHQPVRGSIIQQIFRVVNDAHTPATKKNKEWQEKLPVVVLKAEEIMYSKANSEAEYLNPDTLWDRLNDAVNTIIRRDETTETGDLLPPCVEAALNLGCKPVRTSRSDRHNNPRTYLSPRIQQPPPVPPKPVGGSPMNYAKVTNSAVAPTPVSDSAHQNSKLMGASNYPFSEGLPSSHHQPLTMELRPSLNLGSVYPLYYGYDPREPQPTTTPRDTTCSDTIFVGRPVIPVPEPSGIGLLDNFSYGRFHHVSNRMGKETAVGTREEAPDRECDLSLRLGQCLHPCSRSKSSSAYELDDFGLGVSPDGSRRFGHLSLQRNKEFCFYPRETGYGTFESTSANCNVEGEDQNLEATLRKRKAPLGNNDEDGQFCRHLGVPSNRFTGRPALLVKKILEAGVELLIAFCQCELYIKTELATFNFCLAMKKSKEGKRKCERLKYDKINLTPNSIYANQANCLKACFIVNKLSVTNVNYRTNLMPLHLSTIELLPSRFSQDPVYLSDTWTTLAVSMLGYGQGMSSRALRE</sequence>
<dbReference type="AlphaFoldDB" id="A0AAN9S3S7"/>
<dbReference type="PANTHER" id="PTHR35300">
    <property type="entry name" value="COACTIVATOR CBP, KIX DOMAIN-CONTAINING PROTEIN-RELATED"/>
    <property type="match status" value="1"/>
</dbReference>
<dbReference type="InterPro" id="IPR036529">
    <property type="entry name" value="KIX_dom_sf"/>
</dbReference>
<organism evidence="3 4">
    <name type="scientific">Psophocarpus tetragonolobus</name>
    <name type="common">Winged bean</name>
    <name type="synonym">Dolichos tetragonolobus</name>
    <dbReference type="NCBI Taxonomy" id="3891"/>
    <lineage>
        <taxon>Eukaryota</taxon>
        <taxon>Viridiplantae</taxon>
        <taxon>Streptophyta</taxon>
        <taxon>Embryophyta</taxon>
        <taxon>Tracheophyta</taxon>
        <taxon>Spermatophyta</taxon>
        <taxon>Magnoliopsida</taxon>
        <taxon>eudicotyledons</taxon>
        <taxon>Gunneridae</taxon>
        <taxon>Pentapetalae</taxon>
        <taxon>rosids</taxon>
        <taxon>fabids</taxon>
        <taxon>Fabales</taxon>
        <taxon>Fabaceae</taxon>
        <taxon>Papilionoideae</taxon>
        <taxon>50 kb inversion clade</taxon>
        <taxon>NPAAA clade</taxon>
        <taxon>indigoferoid/millettioid clade</taxon>
        <taxon>Phaseoleae</taxon>
        <taxon>Psophocarpus</taxon>
    </lineage>
</organism>
<gene>
    <name evidence="3" type="ORF">VNO78_23489</name>
</gene>
<evidence type="ECO:0008006" key="5">
    <source>
        <dbReference type="Google" id="ProtNLM"/>
    </source>
</evidence>
<dbReference type="Proteomes" id="UP001386955">
    <property type="component" value="Unassembled WGS sequence"/>
</dbReference>
<feature type="region of interest" description="Disordered" evidence="2">
    <location>
        <begin position="120"/>
        <end position="149"/>
    </location>
</feature>
<name>A0AAN9S3S7_PSOTE</name>
<dbReference type="EMBL" id="JAYMYS010000006">
    <property type="protein sequence ID" value="KAK7388667.1"/>
    <property type="molecule type" value="Genomic_DNA"/>
</dbReference>
<dbReference type="PANTHER" id="PTHR35300:SF4">
    <property type="entry name" value="HISTONE ACETYLTRANSFERASE"/>
    <property type="match status" value="1"/>
</dbReference>
<protein>
    <recommendedName>
        <fullName evidence="5">Coactivator CBP, KIX domain-containing protein</fullName>
    </recommendedName>
</protein>
<evidence type="ECO:0000256" key="1">
    <source>
        <dbReference type="ARBA" id="ARBA00023242"/>
    </source>
</evidence>
<comment type="caution">
    <text evidence="3">The sequence shown here is derived from an EMBL/GenBank/DDBJ whole genome shotgun (WGS) entry which is preliminary data.</text>
</comment>
<dbReference type="GO" id="GO:0003712">
    <property type="term" value="F:transcription coregulator activity"/>
    <property type="evidence" value="ECO:0007669"/>
    <property type="project" value="InterPro"/>
</dbReference>